<reference evidence="2" key="1">
    <citation type="submission" date="2017-07" db="EMBL/GenBank/DDBJ databases">
        <authorList>
            <person name="Mikheyev A."/>
            <person name="Grau M."/>
        </authorList>
    </citation>
    <scope>NUCLEOTIDE SEQUENCE</scope>
    <source>
        <tissue evidence="2">Venom_gland</tissue>
    </source>
</reference>
<sequence length="154" mass="17814">MAKRDQAQAYKENQIFNSSFQDTSSSHALRANTETEQRRKPLASVRAPGFQNCFNKTLHLLGKSVPRFMVSLGVIHNFKVEPDSSLTRNNDIFCFAWSQHHRYQLLLNRVTQGNPHLHFVSNLKKILFHQHLHIVSAGGFRSRHHCFALFWTGM</sequence>
<organism evidence="2">
    <name type="scientific">Micrurus corallinus</name>
    <name type="common">Brazilian coral snake</name>
    <dbReference type="NCBI Taxonomy" id="54390"/>
    <lineage>
        <taxon>Eukaryota</taxon>
        <taxon>Metazoa</taxon>
        <taxon>Chordata</taxon>
        <taxon>Craniata</taxon>
        <taxon>Vertebrata</taxon>
        <taxon>Euteleostomi</taxon>
        <taxon>Lepidosauria</taxon>
        <taxon>Squamata</taxon>
        <taxon>Bifurcata</taxon>
        <taxon>Unidentata</taxon>
        <taxon>Episquamata</taxon>
        <taxon>Toxicofera</taxon>
        <taxon>Serpentes</taxon>
        <taxon>Colubroidea</taxon>
        <taxon>Elapidae</taxon>
        <taxon>Elapinae</taxon>
        <taxon>Micrurus</taxon>
    </lineage>
</organism>
<proteinExistence type="predicted"/>
<evidence type="ECO:0000313" key="2">
    <source>
        <dbReference type="EMBL" id="LAA59188.1"/>
    </source>
</evidence>
<reference evidence="2" key="2">
    <citation type="submission" date="2017-11" db="EMBL/GenBank/DDBJ databases">
        <title>Coralsnake Venomics: Analyses of Venom Gland Transcriptomes and Proteomes of Six Brazilian Taxa.</title>
        <authorList>
            <person name="Aird S.D."/>
            <person name="Jorge da Silva N."/>
            <person name="Qiu L."/>
            <person name="Villar-Briones A."/>
            <person name="Aparecida-Saddi V."/>
            <person name="Campos-Telles M.P."/>
            <person name="Grau M."/>
            <person name="Mikheyev A.S."/>
        </authorList>
    </citation>
    <scope>NUCLEOTIDE SEQUENCE</scope>
    <source>
        <tissue evidence="2">Venom_gland</tissue>
    </source>
</reference>
<dbReference type="AlphaFoldDB" id="A0A2D4GHJ4"/>
<feature type="region of interest" description="Disordered" evidence="1">
    <location>
        <begin position="20"/>
        <end position="42"/>
    </location>
</feature>
<protein>
    <submittedName>
        <fullName evidence="2">Uncharacterized protein</fullName>
    </submittedName>
</protein>
<dbReference type="EMBL" id="IACJ01120506">
    <property type="protein sequence ID" value="LAA59188.1"/>
    <property type="molecule type" value="Transcribed_RNA"/>
</dbReference>
<accession>A0A2D4GHJ4</accession>
<name>A0A2D4GHJ4_MICCO</name>
<evidence type="ECO:0000256" key="1">
    <source>
        <dbReference type="SAM" id="MobiDB-lite"/>
    </source>
</evidence>